<evidence type="ECO:0000256" key="5">
    <source>
        <dbReference type="ARBA" id="ARBA00022741"/>
    </source>
</evidence>
<dbReference type="PANTHER" id="PTHR11136:SF0">
    <property type="entry name" value="DIHYDROFOLATE SYNTHETASE-RELATED"/>
    <property type="match status" value="1"/>
</dbReference>
<dbReference type="InterPro" id="IPR036565">
    <property type="entry name" value="Mur-like_cat_sf"/>
</dbReference>
<keyword evidence="5 10" id="KW-0547">Nucleotide-binding</keyword>
<dbReference type="RefSeq" id="WP_377344967.1">
    <property type="nucleotide sequence ID" value="NZ_JBHLTP010000003.1"/>
</dbReference>
<dbReference type="GO" id="GO:0016874">
    <property type="term" value="F:ligase activity"/>
    <property type="evidence" value="ECO:0007669"/>
    <property type="project" value="UniProtKB-KW"/>
</dbReference>
<keyword evidence="7" id="KW-0460">Magnesium</keyword>
<evidence type="ECO:0000256" key="1">
    <source>
        <dbReference type="ARBA" id="ARBA00008276"/>
    </source>
</evidence>
<dbReference type="Pfam" id="PF08245">
    <property type="entry name" value="Mur_ligase_M"/>
    <property type="match status" value="1"/>
</dbReference>
<keyword evidence="6 10" id="KW-0067">ATP-binding</keyword>
<dbReference type="SUPFAM" id="SSF53623">
    <property type="entry name" value="MurD-like peptide ligases, catalytic domain"/>
    <property type="match status" value="1"/>
</dbReference>
<feature type="domain" description="Mur ligase central" evidence="12">
    <location>
        <begin position="44"/>
        <end position="268"/>
    </location>
</feature>
<evidence type="ECO:0000256" key="2">
    <source>
        <dbReference type="ARBA" id="ARBA00013025"/>
    </source>
</evidence>
<dbReference type="PROSITE" id="PS01011">
    <property type="entry name" value="FOLYLPOLYGLU_SYNT_1"/>
    <property type="match status" value="1"/>
</dbReference>
<evidence type="ECO:0000256" key="3">
    <source>
        <dbReference type="ARBA" id="ARBA00022598"/>
    </source>
</evidence>
<proteinExistence type="inferred from homology"/>
<dbReference type="SUPFAM" id="SSF53244">
    <property type="entry name" value="MurD-like peptide ligases, peptide-binding domain"/>
    <property type="match status" value="1"/>
</dbReference>
<dbReference type="EC" id="6.3.2.17" evidence="2"/>
<dbReference type="Gene3D" id="3.40.1190.10">
    <property type="entry name" value="Mur-like, catalytic domain"/>
    <property type="match status" value="1"/>
</dbReference>
<dbReference type="Gene3D" id="3.90.190.20">
    <property type="entry name" value="Mur ligase, C-terminal domain"/>
    <property type="match status" value="1"/>
</dbReference>
<evidence type="ECO:0000313" key="13">
    <source>
        <dbReference type="EMBL" id="MFC0522436.1"/>
    </source>
</evidence>
<organism evidence="13 14">
    <name type="scientific">Pontibacillus salicampi</name>
    <dbReference type="NCBI Taxonomy" id="1449801"/>
    <lineage>
        <taxon>Bacteria</taxon>
        <taxon>Bacillati</taxon>
        <taxon>Bacillota</taxon>
        <taxon>Bacilli</taxon>
        <taxon>Bacillales</taxon>
        <taxon>Bacillaceae</taxon>
        <taxon>Pontibacillus</taxon>
    </lineage>
</organism>
<dbReference type="InterPro" id="IPR001645">
    <property type="entry name" value="Folylpolyglutamate_synth"/>
</dbReference>
<dbReference type="InterPro" id="IPR018109">
    <property type="entry name" value="Folylpolyglutamate_synth_CS"/>
</dbReference>
<evidence type="ECO:0000256" key="10">
    <source>
        <dbReference type="PIRNR" id="PIRNR001563"/>
    </source>
</evidence>
<dbReference type="PROSITE" id="PS01012">
    <property type="entry name" value="FOLYLPOLYGLU_SYNT_2"/>
    <property type="match status" value="1"/>
</dbReference>
<dbReference type="NCBIfam" id="TIGR01499">
    <property type="entry name" value="folC"/>
    <property type="match status" value="1"/>
</dbReference>
<dbReference type="InterPro" id="IPR004101">
    <property type="entry name" value="Mur_ligase_C"/>
</dbReference>
<evidence type="ECO:0000256" key="7">
    <source>
        <dbReference type="ARBA" id="ARBA00022842"/>
    </source>
</evidence>
<sequence>MDFQEALDWIHSRHKFGIRPGLDRMHWLMDKLGNPEQQFKAIHVAGTNGKGSTISFLRHILGEAGWRVGTFTSPHVIHFNERISINGVFLENKEWVSLVERIKPIVEELEKTELGPPTEFEVVTAMAYDYFGYAELDYALVETGLGGKLDSTNIITPELSIITSIGKDHMHILGDSVEAITWEKAGIIKEERPVLSGVTQSEAQAILKEAAMDKNAPFQQLDYDFFVKHDDTTPFGEIFSYQSKDKEWGELSIQMKGYHQVRNAALAVEGVIQVVPDIKKEHVISGLEKTSWVGRFEQVSTLPTIIIDGAHNEEGIQAMVKTVQSHFPTQRKYVLFAALSDKPLANMVAHFDDVFYEVTFTSFNFPRAISAKELSALSDHPNKRELESWQKALNNYVEVLEADDVLIISGSLYFISEVRKFFE</sequence>
<evidence type="ECO:0000256" key="4">
    <source>
        <dbReference type="ARBA" id="ARBA00022723"/>
    </source>
</evidence>
<dbReference type="InterPro" id="IPR013221">
    <property type="entry name" value="Mur_ligase_cen"/>
</dbReference>
<evidence type="ECO:0000259" key="11">
    <source>
        <dbReference type="Pfam" id="PF02875"/>
    </source>
</evidence>
<dbReference type="Proteomes" id="UP001589836">
    <property type="component" value="Unassembled WGS sequence"/>
</dbReference>
<name>A0ABV6LJ98_9BACI</name>
<dbReference type="InterPro" id="IPR036615">
    <property type="entry name" value="Mur_ligase_C_dom_sf"/>
</dbReference>
<keyword evidence="4" id="KW-0479">Metal-binding</keyword>
<comment type="catalytic activity">
    <reaction evidence="9">
        <text>(6S)-5,6,7,8-tetrahydrofolyl-(gamma-L-Glu)(n) + L-glutamate + ATP = (6S)-5,6,7,8-tetrahydrofolyl-(gamma-L-Glu)(n+1) + ADP + phosphate + H(+)</text>
        <dbReference type="Rhea" id="RHEA:10580"/>
        <dbReference type="Rhea" id="RHEA-COMP:14738"/>
        <dbReference type="Rhea" id="RHEA-COMP:14740"/>
        <dbReference type="ChEBI" id="CHEBI:15378"/>
        <dbReference type="ChEBI" id="CHEBI:29985"/>
        <dbReference type="ChEBI" id="CHEBI:30616"/>
        <dbReference type="ChEBI" id="CHEBI:43474"/>
        <dbReference type="ChEBI" id="CHEBI:141005"/>
        <dbReference type="ChEBI" id="CHEBI:456216"/>
        <dbReference type="EC" id="6.3.2.17"/>
    </reaction>
</comment>
<evidence type="ECO:0000256" key="6">
    <source>
        <dbReference type="ARBA" id="ARBA00022840"/>
    </source>
</evidence>
<keyword evidence="14" id="KW-1185">Reference proteome</keyword>
<evidence type="ECO:0000256" key="8">
    <source>
        <dbReference type="ARBA" id="ARBA00030592"/>
    </source>
</evidence>
<comment type="similarity">
    <text evidence="1 10">Belongs to the folylpolyglutamate synthase family.</text>
</comment>
<evidence type="ECO:0000313" key="14">
    <source>
        <dbReference type="Proteomes" id="UP001589836"/>
    </source>
</evidence>
<protein>
    <recommendedName>
        <fullName evidence="2">tetrahydrofolate synthase</fullName>
        <ecNumber evidence="2">6.3.2.17</ecNumber>
    </recommendedName>
    <alternativeName>
        <fullName evidence="8">Tetrahydrofolylpolyglutamate synthase</fullName>
    </alternativeName>
</protein>
<gene>
    <name evidence="13" type="ORF">ACFFGV_02380</name>
</gene>
<comment type="caution">
    <text evidence="13">The sequence shown here is derived from an EMBL/GenBank/DDBJ whole genome shotgun (WGS) entry which is preliminary data.</text>
</comment>
<dbReference type="PIRSF" id="PIRSF001563">
    <property type="entry name" value="Folylpolyglu_synth"/>
    <property type="match status" value="1"/>
</dbReference>
<evidence type="ECO:0000259" key="12">
    <source>
        <dbReference type="Pfam" id="PF08245"/>
    </source>
</evidence>
<keyword evidence="3 10" id="KW-0436">Ligase</keyword>
<dbReference type="EMBL" id="JBHLTP010000003">
    <property type="protein sequence ID" value="MFC0522436.1"/>
    <property type="molecule type" value="Genomic_DNA"/>
</dbReference>
<reference evidence="13 14" key="1">
    <citation type="submission" date="2024-09" db="EMBL/GenBank/DDBJ databases">
        <authorList>
            <person name="Sun Q."/>
            <person name="Mori K."/>
        </authorList>
    </citation>
    <scope>NUCLEOTIDE SEQUENCE [LARGE SCALE GENOMIC DNA]</scope>
    <source>
        <strain evidence="13 14">NCAIM B.02529</strain>
    </source>
</reference>
<feature type="domain" description="Mur ligase C-terminal" evidence="11">
    <location>
        <begin position="294"/>
        <end position="411"/>
    </location>
</feature>
<accession>A0ABV6LJ98</accession>
<dbReference type="Pfam" id="PF02875">
    <property type="entry name" value="Mur_ligase_C"/>
    <property type="match status" value="1"/>
</dbReference>
<evidence type="ECO:0000256" key="9">
    <source>
        <dbReference type="ARBA" id="ARBA00047493"/>
    </source>
</evidence>
<dbReference type="PANTHER" id="PTHR11136">
    <property type="entry name" value="FOLYLPOLYGLUTAMATE SYNTHASE-RELATED"/>
    <property type="match status" value="1"/>
</dbReference>